<keyword evidence="2" id="KW-0560">Oxidoreductase</keyword>
<organism evidence="3 4">
    <name type="scientific">Polynucleobacter cosmopolitanus</name>
    <dbReference type="NCBI Taxonomy" id="351345"/>
    <lineage>
        <taxon>Bacteria</taxon>
        <taxon>Pseudomonadati</taxon>
        <taxon>Pseudomonadota</taxon>
        <taxon>Betaproteobacteria</taxon>
        <taxon>Burkholderiales</taxon>
        <taxon>Burkholderiaceae</taxon>
        <taxon>Polynucleobacter</taxon>
    </lineage>
</organism>
<dbReference type="GO" id="GO:0016491">
    <property type="term" value="F:oxidoreductase activity"/>
    <property type="evidence" value="ECO:0007669"/>
    <property type="project" value="UniProtKB-KW"/>
</dbReference>
<dbReference type="Gene3D" id="3.30.1370.60">
    <property type="entry name" value="Hypothetical oxidoreductase yiak, domain 2"/>
    <property type="match status" value="1"/>
</dbReference>
<dbReference type="Pfam" id="PF02615">
    <property type="entry name" value="Ldh_2"/>
    <property type="match status" value="1"/>
</dbReference>
<dbReference type="Proteomes" id="UP000215188">
    <property type="component" value="Unassembled WGS sequence"/>
</dbReference>
<gene>
    <name evidence="3" type="ORF">AOC33_05910</name>
</gene>
<proteinExistence type="inferred from homology"/>
<protein>
    <submittedName>
        <fullName evidence="3">Lactate dehydrogenase</fullName>
    </submittedName>
</protein>
<dbReference type="InterPro" id="IPR043143">
    <property type="entry name" value="Mal/L-sulf/L-lact_DH-like_NADP"/>
</dbReference>
<dbReference type="OrthoDB" id="924592at2"/>
<comment type="caution">
    <text evidence="3">The sequence shown here is derived from an EMBL/GenBank/DDBJ whole genome shotgun (WGS) entry which is preliminary data.</text>
</comment>
<name>A0A229FS63_9BURK</name>
<dbReference type="AlphaFoldDB" id="A0A229FS63"/>
<evidence type="ECO:0000313" key="4">
    <source>
        <dbReference type="Proteomes" id="UP000215188"/>
    </source>
</evidence>
<dbReference type="EMBL" id="NJGG01000002">
    <property type="protein sequence ID" value="OXL14855.1"/>
    <property type="molecule type" value="Genomic_DNA"/>
</dbReference>
<dbReference type="Gene3D" id="1.10.1530.10">
    <property type="match status" value="1"/>
</dbReference>
<evidence type="ECO:0000256" key="2">
    <source>
        <dbReference type="ARBA" id="ARBA00023002"/>
    </source>
</evidence>
<keyword evidence="4" id="KW-1185">Reference proteome</keyword>
<comment type="similarity">
    <text evidence="1">Belongs to the LDH2/MDH2 oxidoreductase family.</text>
</comment>
<evidence type="ECO:0000256" key="1">
    <source>
        <dbReference type="ARBA" id="ARBA00006056"/>
    </source>
</evidence>
<dbReference type="InterPro" id="IPR036111">
    <property type="entry name" value="Mal/L-sulfo/L-lacto_DH-like_sf"/>
</dbReference>
<sequence length="350" mass="37168">MDQNQISPARAKQYVQEVFAKLGMPHEDTLIAAEYIVRSDLVGADAHGIFRMPQYVQRFLQGGMNIHPKIKSIKDTGPMALLDGDNGLGHLVMFRSTELAIKKAKEFGIGWVGSNNGNHSGAGAHYVNKIADEGLVGIYLAVGSANHMAPTGGSSRLISTNPIAFGVPAGPGKPHMILDMATTVTAFGKIKVKAQKNEAMPVGWMIDEKGQPITDPKKATEGTLLPIGDHKGYGLALMIGMLAGCMNGGGMGSNVVDFNKDSSTVTNTGQTMIAINPDFFMGQDYFLSEVGRVIDELHASKTLPGVDRIRVPGEGAKATEEKRSQEGIPLAPELRAALNECALSLGVSTI</sequence>
<dbReference type="InterPro" id="IPR043144">
    <property type="entry name" value="Mal/L-sulf/L-lact_DH-like_ah"/>
</dbReference>
<dbReference type="RefSeq" id="WP_089515759.1">
    <property type="nucleotide sequence ID" value="NZ_NJGG01000002.1"/>
</dbReference>
<evidence type="ECO:0000313" key="3">
    <source>
        <dbReference type="EMBL" id="OXL14855.1"/>
    </source>
</evidence>
<accession>A0A229FS63</accession>
<reference evidence="3 4" key="1">
    <citation type="submission" date="2017-06" db="EMBL/GenBank/DDBJ databases">
        <title>Reclassification of a Polynucleobacter cosmopolitanus strain isolated from tropical Lake Victoria as Polynucleobacter victoriensis comb. nov.</title>
        <authorList>
            <person name="Hahn M.W."/>
        </authorList>
    </citation>
    <scope>NUCLEOTIDE SEQUENCE [LARGE SCALE GENOMIC DNA]</scope>
    <source>
        <strain evidence="3 4">MWH-MoIso2</strain>
    </source>
</reference>
<dbReference type="PANTHER" id="PTHR11091:SF0">
    <property type="entry name" value="MALATE DEHYDROGENASE"/>
    <property type="match status" value="1"/>
</dbReference>
<dbReference type="InterPro" id="IPR003767">
    <property type="entry name" value="Malate/L-lactate_DH-like"/>
</dbReference>
<dbReference type="PANTHER" id="PTHR11091">
    <property type="entry name" value="OXIDOREDUCTASE-RELATED"/>
    <property type="match status" value="1"/>
</dbReference>
<dbReference type="SUPFAM" id="SSF89733">
    <property type="entry name" value="L-sulfolactate dehydrogenase-like"/>
    <property type="match status" value="1"/>
</dbReference>